<dbReference type="FunFam" id="1.10.340.70:FF:000001">
    <property type="entry name" value="Retrovirus-related Pol polyprotein from transposon gypsy-like Protein"/>
    <property type="match status" value="1"/>
</dbReference>
<dbReference type="Gene3D" id="1.10.340.70">
    <property type="match status" value="1"/>
</dbReference>
<dbReference type="PANTHER" id="PTHR37984">
    <property type="entry name" value="PROTEIN CBG26694"/>
    <property type="match status" value="1"/>
</dbReference>
<feature type="domain" description="Integrase zinc-binding" evidence="3">
    <location>
        <begin position="67"/>
        <end position="122"/>
    </location>
</feature>
<name>A0AAW1JJ16_POPJA</name>
<gene>
    <name evidence="4" type="ORF">QE152_g29032</name>
</gene>
<protein>
    <recommendedName>
        <fullName evidence="1">RNA-directed DNA polymerase</fullName>
        <ecNumber evidence="1">2.7.7.49</ecNumber>
    </recommendedName>
</protein>
<dbReference type="EC" id="2.7.7.49" evidence="1"/>
<evidence type="ECO:0000313" key="5">
    <source>
        <dbReference type="Proteomes" id="UP001458880"/>
    </source>
</evidence>
<sequence>MRHVDALSRYPIMQITEALIPRIRKAQDKDDQIKTIKEILCYKEYDDYFMKTDLLYKVVKDRELLVVPKDMQVEVIRTAHERGHFACRKTRELIEQEYFIPDLQSKVERFITNCVPCIMVNRKAGKKEGYLQAIFKEAVPLHNQLRSMHYGVRMKTKKDEHIRQLINEEQIEMFMEDRSGMREQAKTQIGKIQEENRRIYNSRRKDPARYEVGDLVAIKRTQQGPGLKLRAHYLGPYQVTKVKPYNSYDVIKEGDHYGPTKSTTTAEYMKRWTVSNTGSSGGEEEEPKDRDNDVDKVSGSVTTRTAECRDDI</sequence>
<dbReference type="Proteomes" id="UP001458880">
    <property type="component" value="Unassembled WGS sequence"/>
</dbReference>
<dbReference type="PANTHER" id="PTHR37984:SF5">
    <property type="entry name" value="PROTEIN NYNRIN-LIKE"/>
    <property type="match status" value="1"/>
</dbReference>
<keyword evidence="5" id="KW-1185">Reference proteome</keyword>
<organism evidence="4 5">
    <name type="scientific">Popillia japonica</name>
    <name type="common">Japanese beetle</name>
    <dbReference type="NCBI Taxonomy" id="7064"/>
    <lineage>
        <taxon>Eukaryota</taxon>
        <taxon>Metazoa</taxon>
        <taxon>Ecdysozoa</taxon>
        <taxon>Arthropoda</taxon>
        <taxon>Hexapoda</taxon>
        <taxon>Insecta</taxon>
        <taxon>Pterygota</taxon>
        <taxon>Neoptera</taxon>
        <taxon>Endopterygota</taxon>
        <taxon>Coleoptera</taxon>
        <taxon>Polyphaga</taxon>
        <taxon>Scarabaeiformia</taxon>
        <taxon>Scarabaeidae</taxon>
        <taxon>Rutelinae</taxon>
        <taxon>Popillia</taxon>
    </lineage>
</organism>
<feature type="region of interest" description="Disordered" evidence="2">
    <location>
        <begin position="272"/>
        <end position="312"/>
    </location>
</feature>
<dbReference type="InterPro" id="IPR050951">
    <property type="entry name" value="Retrovirus_Pol_polyprotein"/>
</dbReference>
<reference evidence="4 5" key="1">
    <citation type="journal article" date="2024" name="BMC Genomics">
        <title>De novo assembly and annotation of Popillia japonica's genome with initial clues to its potential as an invasive pest.</title>
        <authorList>
            <person name="Cucini C."/>
            <person name="Boschi S."/>
            <person name="Funari R."/>
            <person name="Cardaioli E."/>
            <person name="Iannotti N."/>
            <person name="Marturano G."/>
            <person name="Paoli F."/>
            <person name="Bruttini M."/>
            <person name="Carapelli A."/>
            <person name="Frati F."/>
            <person name="Nardi F."/>
        </authorList>
    </citation>
    <scope>NUCLEOTIDE SEQUENCE [LARGE SCALE GENOMIC DNA]</scope>
    <source>
        <strain evidence="4">DMR45628</strain>
    </source>
</reference>
<evidence type="ECO:0000313" key="4">
    <source>
        <dbReference type="EMBL" id="KAK9703920.1"/>
    </source>
</evidence>
<dbReference type="Pfam" id="PF17921">
    <property type="entry name" value="Integrase_H2C2"/>
    <property type="match status" value="1"/>
</dbReference>
<comment type="caution">
    <text evidence="4">The sequence shown here is derived from an EMBL/GenBank/DDBJ whole genome shotgun (WGS) entry which is preliminary data.</text>
</comment>
<evidence type="ECO:0000259" key="3">
    <source>
        <dbReference type="Pfam" id="PF17921"/>
    </source>
</evidence>
<evidence type="ECO:0000256" key="2">
    <source>
        <dbReference type="SAM" id="MobiDB-lite"/>
    </source>
</evidence>
<evidence type="ECO:0000256" key="1">
    <source>
        <dbReference type="ARBA" id="ARBA00012493"/>
    </source>
</evidence>
<dbReference type="AlphaFoldDB" id="A0AAW1JJ16"/>
<accession>A0AAW1JJ16</accession>
<proteinExistence type="predicted"/>
<dbReference type="GO" id="GO:0003964">
    <property type="term" value="F:RNA-directed DNA polymerase activity"/>
    <property type="evidence" value="ECO:0007669"/>
    <property type="project" value="UniProtKB-EC"/>
</dbReference>
<dbReference type="EMBL" id="JASPKY010000361">
    <property type="protein sequence ID" value="KAK9703920.1"/>
    <property type="molecule type" value="Genomic_DNA"/>
</dbReference>
<feature type="compositionally biased region" description="Basic and acidic residues" evidence="2">
    <location>
        <begin position="287"/>
        <end position="296"/>
    </location>
</feature>
<dbReference type="InterPro" id="IPR041588">
    <property type="entry name" value="Integrase_H2C2"/>
</dbReference>